<dbReference type="Gene3D" id="1.20.5.170">
    <property type="match status" value="1"/>
</dbReference>
<dbReference type="Proteomes" id="UP000005206">
    <property type="component" value="Chromosome 10"/>
</dbReference>
<dbReference type="Pfam" id="PF11905">
    <property type="entry name" value="DUF3425"/>
    <property type="match status" value="1"/>
</dbReference>
<feature type="compositionally biased region" description="Polar residues" evidence="1">
    <location>
        <begin position="149"/>
        <end position="162"/>
    </location>
</feature>
<dbReference type="InterPro" id="IPR046347">
    <property type="entry name" value="bZIP_sf"/>
</dbReference>
<evidence type="ECO:0000313" key="3">
    <source>
        <dbReference type="EMBL" id="EEU34279.1"/>
    </source>
</evidence>
<dbReference type="GeneID" id="9677927"/>
<feature type="domain" description="BZIP" evidence="2">
    <location>
        <begin position="26"/>
        <end position="40"/>
    </location>
</feature>
<reference evidence="3 4" key="1">
    <citation type="journal article" date="2009" name="PLoS Genet.">
        <title>The genome of Nectria haematococca: contribution of supernumerary chromosomes to gene expansion.</title>
        <authorList>
            <person name="Coleman J.J."/>
            <person name="Rounsley S.D."/>
            <person name="Rodriguez-Carres M."/>
            <person name="Kuo A."/>
            <person name="Wasmann C.C."/>
            <person name="Grimwood J."/>
            <person name="Schmutz J."/>
            <person name="Taga M."/>
            <person name="White G.J."/>
            <person name="Zhou S."/>
            <person name="Schwartz D.C."/>
            <person name="Freitag M."/>
            <person name="Ma L.J."/>
            <person name="Danchin E.G."/>
            <person name="Henrissat B."/>
            <person name="Coutinho P.M."/>
            <person name="Nelson D.R."/>
            <person name="Straney D."/>
            <person name="Napoli C.A."/>
            <person name="Barker B.M."/>
            <person name="Gribskov M."/>
            <person name="Rep M."/>
            <person name="Kroken S."/>
            <person name="Molnar I."/>
            <person name="Rensing C."/>
            <person name="Kennell J.C."/>
            <person name="Zamora J."/>
            <person name="Farman M.L."/>
            <person name="Selker E.U."/>
            <person name="Salamov A."/>
            <person name="Shapiro H."/>
            <person name="Pangilinan J."/>
            <person name="Lindquist E."/>
            <person name="Lamers C."/>
            <person name="Grigoriev I.V."/>
            <person name="Geiser D.M."/>
            <person name="Covert S.F."/>
            <person name="Temporini E."/>
            <person name="Vanetten H.D."/>
        </authorList>
    </citation>
    <scope>NUCLEOTIDE SEQUENCE [LARGE SCALE GENOMIC DNA]</scope>
    <source>
        <strain evidence="4">ATCC MYA-4622 / CBS 123669 / FGSC 9596 / NRRL 45880 / 77-13-4</strain>
    </source>
</reference>
<dbReference type="KEGG" id="nhe:NECHADRAFT_101803"/>
<organism evidence="3 4">
    <name type="scientific">Fusarium vanettenii (strain ATCC MYA-4622 / CBS 123669 / FGSC 9596 / NRRL 45880 / 77-13-4)</name>
    <name type="common">Fusarium solani subsp. pisi</name>
    <dbReference type="NCBI Taxonomy" id="660122"/>
    <lineage>
        <taxon>Eukaryota</taxon>
        <taxon>Fungi</taxon>
        <taxon>Dikarya</taxon>
        <taxon>Ascomycota</taxon>
        <taxon>Pezizomycotina</taxon>
        <taxon>Sordariomycetes</taxon>
        <taxon>Hypocreomycetidae</taxon>
        <taxon>Hypocreales</taxon>
        <taxon>Nectriaceae</taxon>
        <taxon>Fusarium</taxon>
        <taxon>Fusarium solani species complex</taxon>
        <taxon>Fusarium vanettenii</taxon>
    </lineage>
</organism>
<feature type="compositionally biased region" description="Basic residues" evidence="1">
    <location>
        <begin position="29"/>
        <end position="42"/>
    </location>
</feature>
<dbReference type="PANTHER" id="PTHR38116:SF5">
    <property type="entry name" value="BZIP DOMAIN-CONTAINING PROTEIN"/>
    <property type="match status" value="1"/>
</dbReference>
<keyword evidence="4" id="KW-1185">Reference proteome</keyword>
<evidence type="ECO:0000313" key="4">
    <source>
        <dbReference type="Proteomes" id="UP000005206"/>
    </source>
</evidence>
<dbReference type="AlphaFoldDB" id="C7ZP37"/>
<evidence type="ECO:0000256" key="1">
    <source>
        <dbReference type="SAM" id="MobiDB-lite"/>
    </source>
</evidence>
<dbReference type="InterPro" id="IPR004827">
    <property type="entry name" value="bZIP"/>
</dbReference>
<dbReference type="PANTHER" id="PTHR38116">
    <property type="entry name" value="CHROMOSOME 7, WHOLE GENOME SHOTGUN SEQUENCE"/>
    <property type="match status" value="1"/>
</dbReference>
<dbReference type="OrthoDB" id="5973539at2759"/>
<dbReference type="RefSeq" id="XP_003039992.1">
    <property type="nucleotide sequence ID" value="XM_003039946.1"/>
</dbReference>
<dbReference type="GO" id="GO:0003700">
    <property type="term" value="F:DNA-binding transcription factor activity"/>
    <property type="evidence" value="ECO:0007669"/>
    <property type="project" value="InterPro"/>
</dbReference>
<dbReference type="eggNOG" id="ENOG502SP0F">
    <property type="taxonomic scope" value="Eukaryota"/>
</dbReference>
<feature type="region of interest" description="Disordered" evidence="1">
    <location>
        <begin position="1"/>
        <end position="42"/>
    </location>
</feature>
<dbReference type="InParanoid" id="C7ZP37"/>
<dbReference type="CDD" id="cd14688">
    <property type="entry name" value="bZIP_YAP"/>
    <property type="match status" value="1"/>
</dbReference>
<feature type="compositionally biased region" description="Polar residues" evidence="1">
    <location>
        <begin position="1"/>
        <end position="16"/>
    </location>
</feature>
<dbReference type="VEuPathDB" id="FungiDB:NECHADRAFT_101803"/>
<name>C7ZP37_FUSV7</name>
<dbReference type="SUPFAM" id="SSF57959">
    <property type="entry name" value="Leucine zipper domain"/>
    <property type="match status" value="1"/>
</dbReference>
<accession>C7ZP37</accession>
<dbReference type="EMBL" id="GG698970">
    <property type="protein sequence ID" value="EEU34279.1"/>
    <property type="molecule type" value="Genomic_DNA"/>
</dbReference>
<protein>
    <recommendedName>
        <fullName evidence="2">BZIP domain-containing protein</fullName>
    </recommendedName>
</protein>
<dbReference type="PROSITE" id="PS00036">
    <property type="entry name" value="BZIP_BASIC"/>
    <property type="match status" value="1"/>
</dbReference>
<gene>
    <name evidence="3" type="ORF">NECHADRAFT_101803</name>
</gene>
<sequence>MVSGQDNIGRSSSTNHVARKQTSTERRIQNRKAQKAYRERKRQRLQELENKVHALESASFIQPSTPQSISNLDTTPSHNIDASLGLLGDALNGDSAHEFSSTAAGLTEASAWTDADMWLDPAQLDGNFETDNVSNDTEELSLLRPNPTPVYQSSITQNTPLSTDGKAIQVSRPGGNMMSFSPRVLREVYTSLPKTTRDELRELAKAGDFSFVDVIKSRLGSGNNLSSQSPRQRTLESSTYCPYRNVMHIARFSYFAALFANLSSLGFDFSLFLNETSVSPFVGRSDLGDTDVPFSLRPLASQRSISHHPYIDSLPFPEFRRRALAALSTDPPLLDEDDLCIDLMLNDGLVCWGSMSENGMDRGTPWDSRSWEAKGWFLRKWWWLVGGQDGELWQSSTWWASQRGEKISTRERNTEGKDIAVGVYVGGTP</sequence>
<dbReference type="HOGENOM" id="CLU_565233_0_0_1"/>
<proteinExistence type="predicted"/>
<feature type="region of interest" description="Disordered" evidence="1">
    <location>
        <begin position="143"/>
        <end position="165"/>
    </location>
</feature>
<dbReference type="OMA" id="ERRMQNC"/>
<evidence type="ECO:0000259" key="2">
    <source>
        <dbReference type="PROSITE" id="PS00036"/>
    </source>
</evidence>
<dbReference type="InterPro" id="IPR021833">
    <property type="entry name" value="DUF3425"/>
</dbReference>